<evidence type="ECO:0000256" key="1">
    <source>
        <dbReference type="SAM" id="MobiDB-lite"/>
    </source>
</evidence>
<keyword evidence="3" id="KW-1185">Reference proteome</keyword>
<organism evidence="2 3">
    <name type="scientific">Hyaloperonospora arabidopsidis (strain Emoy2)</name>
    <name type="common">Downy mildew agent</name>
    <name type="synonym">Peronospora arabidopsidis</name>
    <dbReference type="NCBI Taxonomy" id="559515"/>
    <lineage>
        <taxon>Eukaryota</taxon>
        <taxon>Sar</taxon>
        <taxon>Stramenopiles</taxon>
        <taxon>Oomycota</taxon>
        <taxon>Peronosporomycetes</taxon>
        <taxon>Peronosporales</taxon>
        <taxon>Peronosporaceae</taxon>
        <taxon>Hyaloperonospora</taxon>
    </lineage>
</organism>
<evidence type="ECO:0000313" key="3">
    <source>
        <dbReference type="Proteomes" id="UP000011713"/>
    </source>
</evidence>
<evidence type="ECO:0000313" key="2">
    <source>
        <dbReference type="EnsemblProtists" id="HpaP808584"/>
    </source>
</evidence>
<feature type="compositionally biased region" description="Basic and acidic residues" evidence="1">
    <location>
        <begin position="60"/>
        <end position="73"/>
    </location>
</feature>
<accession>M4BQ95</accession>
<dbReference type="EnsemblProtists" id="HpaT808584">
    <property type="protein sequence ID" value="HpaP808584"/>
    <property type="gene ID" value="HpaG808584"/>
</dbReference>
<feature type="region of interest" description="Disordered" evidence="1">
    <location>
        <begin position="60"/>
        <end position="79"/>
    </location>
</feature>
<dbReference type="AlphaFoldDB" id="M4BQ95"/>
<dbReference type="HOGENOM" id="CLU_2611169_0_0_1"/>
<protein>
    <submittedName>
        <fullName evidence="2">Uncharacterized protein</fullName>
    </submittedName>
</protein>
<dbReference type="VEuPathDB" id="FungiDB:HpaG808584"/>
<proteinExistence type="predicted"/>
<sequence>MVWWSEFPKRCGETPDRSLCRTADLRRGTLMPRMDLLSLCVPVGWRVAFLGRLGENADVDLDRGQPGEPRVDMLHSVGQ</sequence>
<reference evidence="2" key="2">
    <citation type="submission" date="2015-06" db="UniProtKB">
        <authorList>
            <consortium name="EnsemblProtists"/>
        </authorList>
    </citation>
    <scope>IDENTIFICATION</scope>
    <source>
        <strain evidence="2">Emoy2</strain>
    </source>
</reference>
<reference evidence="3" key="1">
    <citation type="journal article" date="2010" name="Science">
        <title>Signatures of adaptation to obligate biotrophy in the Hyaloperonospora arabidopsidis genome.</title>
        <authorList>
            <person name="Baxter L."/>
            <person name="Tripathy S."/>
            <person name="Ishaque N."/>
            <person name="Boot N."/>
            <person name="Cabral A."/>
            <person name="Kemen E."/>
            <person name="Thines M."/>
            <person name="Ah-Fong A."/>
            <person name="Anderson R."/>
            <person name="Badejoko W."/>
            <person name="Bittner-Eddy P."/>
            <person name="Boore J.L."/>
            <person name="Chibucos M.C."/>
            <person name="Coates M."/>
            <person name="Dehal P."/>
            <person name="Delehaunty K."/>
            <person name="Dong S."/>
            <person name="Downton P."/>
            <person name="Dumas B."/>
            <person name="Fabro G."/>
            <person name="Fronick C."/>
            <person name="Fuerstenberg S.I."/>
            <person name="Fulton L."/>
            <person name="Gaulin E."/>
            <person name="Govers F."/>
            <person name="Hughes L."/>
            <person name="Humphray S."/>
            <person name="Jiang R.H."/>
            <person name="Judelson H."/>
            <person name="Kamoun S."/>
            <person name="Kyung K."/>
            <person name="Meijer H."/>
            <person name="Minx P."/>
            <person name="Morris P."/>
            <person name="Nelson J."/>
            <person name="Phuntumart V."/>
            <person name="Qutob D."/>
            <person name="Rehmany A."/>
            <person name="Rougon-Cardoso A."/>
            <person name="Ryden P."/>
            <person name="Torto-Alalibo T."/>
            <person name="Studholme D."/>
            <person name="Wang Y."/>
            <person name="Win J."/>
            <person name="Wood J."/>
            <person name="Clifton S.W."/>
            <person name="Rogers J."/>
            <person name="Van den Ackerveken G."/>
            <person name="Jones J.D."/>
            <person name="McDowell J.M."/>
            <person name="Beynon J."/>
            <person name="Tyler B.M."/>
        </authorList>
    </citation>
    <scope>NUCLEOTIDE SEQUENCE [LARGE SCALE GENOMIC DNA]</scope>
    <source>
        <strain evidence="3">Emoy2</strain>
    </source>
</reference>
<dbReference type="InParanoid" id="M4BQ95"/>
<dbReference type="EMBL" id="JH598554">
    <property type="status" value="NOT_ANNOTATED_CDS"/>
    <property type="molecule type" value="Genomic_DNA"/>
</dbReference>
<dbReference type="Proteomes" id="UP000011713">
    <property type="component" value="Unassembled WGS sequence"/>
</dbReference>
<name>M4BQ95_HYAAE</name>